<dbReference type="HOGENOM" id="CLU_008722_1_1_1"/>
<dbReference type="InterPro" id="IPR015915">
    <property type="entry name" value="Kelch-typ_b-propeller"/>
</dbReference>
<feature type="compositionally biased region" description="Basic and acidic residues" evidence="1">
    <location>
        <begin position="601"/>
        <end position="617"/>
    </location>
</feature>
<feature type="compositionally biased region" description="Basic and acidic residues" evidence="1">
    <location>
        <begin position="330"/>
        <end position="344"/>
    </location>
</feature>
<feature type="region of interest" description="Disordered" evidence="1">
    <location>
        <begin position="601"/>
        <end position="623"/>
    </location>
</feature>
<proteinExistence type="predicted"/>
<feature type="region of interest" description="Disordered" evidence="1">
    <location>
        <begin position="511"/>
        <end position="544"/>
    </location>
</feature>
<gene>
    <name evidence="3" type="ORF">SELMODRAFT_419766</name>
</gene>
<accession>D8S9Z1</accession>
<dbReference type="SUPFAM" id="SSF117281">
    <property type="entry name" value="Kelch motif"/>
    <property type="match status" value="2"/>
</dbReference>
<dbReference type="Gramene" id="EFJ18910">
    <property type="protein sequence ID" value="EFJ18910"/>
    <property type="gene ID" value="SELMODRAFT_419766"/>
</dbReference>
<dbReference type="KEGG" id="smo:SELMODRAFT_419766"/>
<dbReference type="Gene3D" id="2.120.10.80">
    <property type="entry name" value="Kelch-type beta propeller"/>
    <property type="match status" value="2"/>
</dbReference>
<dbReference type="PANTHER" id="PTHR46063">
    <property type="entry name" value="KELCH DOMAIN-CONTAINING PROTEIN"/>
    <property type="match status" value="1"/>
</dbReference>
<dbReference type="InParanoid" id="D8S9Z1"/>
<evidence type="ECO:0000313" key="4">
    <source>
        <dbReference type="Proteomes" id="UP000001514"/>
    </source>
</evidence>
<dbReference type="EMBL" id="GL377608">
    <property type="protein sequence ID" value="EFJ18910.1"/>
    <property type="molecule type" value="Genomic_DNA"/>
</dbReference>
<dbReference type="AlphaFoldDB" id="D8S9Z1"/>
<organism evidence="4">
    <name type="scientific">Selaginella moellendorffii</name>
    <name type="common">Spikemoss</name>
    <dbReference type="NCBI Taxonomy" id="88036"/>
    <lineage>
        <taxon>Eukaryota</taxon>
        <taxon>Viridiplantae</taxon>
        <taxon>Streptophyta</taxon>
        <taxon>Embryophyta</taxon>
        <taxon>Tracheophyta</taxon>
        <taxon>Lycopodiopsida</taxon>
        <taxon>Selaginellales</taxon>
        <taxon>Selaginellaceae</taxon>
        <taxon>Selaginella</taxon>
    </lineage>
</organism>
<reference evidence="3 4" key="1">
    <citation type="journal article" date="2011" name="Science">
        <title>The Selaginella genome identifies genetic changes associated with the evolution of vascular plants.</title>
        <authorList>
            <person name="Banks J.A."/>
            <person name="Nishiyama T."/>
            <person name="Hasebe M."/>
            <person name="Bowman J.L."/>
            <person name="Gribskov M."/>
            <person name="dePamphilis C."/>
            <person name="Albert V.A."/>
            <person name="Aono N."/>
            <person name="Aoyama T."/>
            <person name="Ambrose B.A."/>
            <person name="Ashton N.W."/>
            <person name="Axtell M.J."/>
            <person name="Barker E."/>
            <person name="Barker M.S."/>
            <person name="Bennetzen J.L."/>
            <person name="Bonawitz N.D."/>
            <person name="Chapple C."/>
            <person name="Cheng C."/>
            <person name="Correa L.G."/>
            <person name="Dacre M."/>
            <person name="DeBarry J."/>
            <person name="Dreyer I."/>
            <person name="Elias M."/>
            <person name="Engstrom E.M."/>
            <person name="Estelle M."/>
            <person name="Feng L."/>
            <person name="Finet C."/>
            <person name="Floyd S.K."/>
            <person name="Frommer W.B."/>
            <person name="Fujita T."/>
            <person name="Gramzow L."/>
            <person name="Gutensohn M."/>
            <person name="Harholt J."/>
            <person name="Hattori M."/>
            <person name="Heyl A."/>
            <person name="Hirai T."/>
            <person name="Hiwatashi Y."/>
            <person name="Ishikawa M."/>
            <person name="Iwata M."/>
            <person name="Karol K.G."/>
            <person name="Koehler B."/>
            <person name="Kolukisaoglu U."/>
            <person name="Kubo M."/>
            <person name="Kurata T."/>
            <person name="Lalonde S."/>
            <person name="Li K."/>
            <person name="Li Y."/>
            <person name="Litt A."/>
            <person name="Lyons E."/>
            <person name="Manning G."/>
            <person name="Maruyama T."/>
            <person name="Michael T.P."/>
            <person name="Mikami K."/>
            <person name="Miyazaki S."/>
            <person name="Morinaga S."/>
            <person name="Murata T."/>
            <person name="Mueller-Roeber B."/>
            <person name="Nelson D.R."/>
            <person name="Obara M."/>
            <person name="Oguri Y."/>
            <person name="Olmstead R.G."/>
            <person name="Onodera N."/>
            <person name="Petersen B.L."/>
            <person name="Pils B."/>
            <person name="Prigge M."/>
            <person name="Rensing S.A."/>
            <person name="Riano-Pachon D.M."/>
            <person name="Roberts A.W."/>
            <person name="Sato Y."/>
            <person name="Scheller H.V."/>
            <person name="Schulz B."/>
            <person name="Schulz C."/>
            <person name="Shakirov E.V."/>
            <person name="Shibagaki N."/>
            <person name="Shinohara N."/>
            <person name="Shippen D.E."/>
            <person name="Soerensen I."/>
            <person name="Sotooka R."/>
            <person name="Sugimoto N."/>
            <person name="Sugita M."/>
            <person name="Sumikawa N."/>
            <person name="Tanurdzic M."/>
            <person name="Theissen G."/>
            <person name="Ulvskov P."/>
            <person name="Wakazuki S."/>
            <person name="Weng J.K."/>
            <person name="Willats W.W."/>
            <person name="Wipf D."/>
            <person name="Wolf P.G."/>
            <person name="Yang L."/>
            <person name="Zimmer A.D."/>
            <person name="Zhu Q."/>
            <person name="Mitros T."/>
            <person name="Hellsten U."/>
            <person name="Loque D."/>
            <person name="Otillar R."/>
            <person name="Salamov A."/>
            <person name="Schmutz J."/>
            <person name="Shapiro H."/>
            <person name="Lindquist E."/>
            <person name="Lucas S."/>
            <person name="Rokhsar D."/>
            <person name="Grigoriev I.V."/>
        </authorList>
    </citation>
    <scope>NUCLEOTIDE SEQUENCE [LARGE SCALE GENOMIC DNA]</scope>
</reference>
<evidence type="ECO:0000259" key="2">
    <source>
        <dbReference type="Pfam" id="PF13422"/>
    </source>
</evidence>
<dbReference type="InterPro" id="IPR025183">
    <property type="entry name" value="DUF4110"/>
</dbReference>
<feature type="region of interest" description="Disordered" evidence="1">
    <location>
        <begin position="302"/>
        <end position="344"/>
    </location>
</feature>
<dbReference type="InterPro" id="IPR052588">
    <property type="entry name" value="Kelch_domain_protein"/>
</dbReference>
<evidence type="ECO:0000256" key="1">
    <source>
        <dbReference type="SAM" id="MobiDB-lite"/>
    </source>
</evidence>
<keyword evidence="4" id="KW-1185">Reference proteome</keyword>
<dbReference type="PANTHER" id="PTHR46063:SF1">
    <property type="entry name" value="KELCH DOMAIN-CONTAINING PROTEIN 4"/>
    <property type="match status" value="1"/>
</dbReference>
<feature type="domain" description="DUF4110" evidence="2">
    <location>
        <begin position="542"/>
        <end position="622"/>
    </location>
</feature>
<sequence length="623" mass="70948">MSKLLPAVDKNIKWGRRGKGKEKTERVRRHDKVLDEDDIGAILAKLHEEKAKKSEIHVNENVTVNPVKDTALIVNGDKTYVYGDAYRYNIEKNEWKPVTSPNSPPPRSAHQGVAWKTGSSVLVSRNSLDFGSDLWRLDLNTNIWREQLQLKGCPGARSGHRLWQEIKPKLGAAWPSAGTGSQLAVYLDEIFLYGGYFKEPAPDKDQSDKGVVLADMWTLDPRIGSGTRYPLELLKPKSLKIKVVALWKNECWNGRWKGYFVSVWRYERSRQKKSDTTTFPRWTFDVWKCIIEETQSAWIEASKEKGETDGDNSDAGSINKGKDEEDDDEVVKKKDAKLHEEKAKKSEIHVDENVAAPSPQCNCSVRDCKSRQGHCAYQYNIEKNETSLDFGSDLWRLDLNTNIWREQLQLKGCPGARSGHRLWQEIKPKLGAAWPSAGTGSQLAVYLDEIFLYGGYFKEPAPDKDQSDKGVVLADMWTLDPRIGSGTRYPLELLKPKSLKIKETQSAWIEASKEKGETDGDNSDAGSINKGKDEEDDDEVVKKKDPGETLRDFFSWTIMYWQMAPYDHTQHTGKELRKDGFDLAKTRYRELKPVLDKLARLEADHNAEEEATKPSKERSKKKR</sequence>
<dbReference type="Pfam" id="PF13422">
    <property type="entry name" value="DUF4110"/>
    <property type="match status" value="1"/>
</dbReference>
<dbReference type="Proteomes" id="UP000001514">
    <property type="component" value="Unassembled WGS sequence"/>
</dbReference>
<protein>
    <recommendedName>
        <fullName evidence="2">DUF4110 domain-containing protein</fullName>
    </recommendedName>
</protein>
<name>D8S9Z1_SELML</name>
<dbReference type="eggNOG" id="KOG1230">
    <property type="taxonomic scope" value="Eukaryota"/>
</dbReference>
<evidence type="ECO:0000313" key="3">
    <source>
        <dbReference type="EMBL" id="EFJ18910.1"/>
    </source>
</evidence>